<keyword evidence="2" id="KW-1185">Reference proteome</keyword>
<dbReference type="EMBL" id="CP089984">
    <property type="protein sequence ID" value="WXB17614.1"/>
    <property type="molecule type" value="Genomic_DNA"/>
</dbReference>
<evidence type="ECO:0000313" key="1">
    <source>
        <dbReference type="EMBL" id="WXB17614.1"/>
    </source>
</evidence>
<dbReference type="InterPro" id="IPR029058">
    <property type="entry name" value="AB_hydrolase_fold"/>
</dbReference>
<gene>
    <name evidence="1" type="ORF">LZC94_10110</name>
</gene>
<protein>
    <recommendedName>
        <fullName evidence="3">Phospholipase/carboxylesterase/thioesterase domain-containing protein</fullName>
    </recommendedName>
</protein>
<name>A0ABZ2M2Z9_9BACT</name>
<sequence length="213" mass="22789">MTLRDGRLPIYAFSPSGDVSRTPPRARPITVYLHGMCGDPGNGCAHFRDGVVESSWLLCPSAPTPCTGGGAIWTGSSDDRAKVIGDAEQRLVARYADAVDVSPGSRVLVGFSQGAYLARDLLRSQPGRYRAVMFIGADVRPAAETLRAAGVRRAVFASGRFDGTRRALENAAAALVQEGYAARFVDLGPVGHTYVPAREEPVLRDALAWLEED</sequence>
<dbReference type="Proteomes" id="UP001370348">
    <property type="component" value="Chromosome"/>
</dbReference>
<accession>A0ABZ2M2Z9</accession>
<organism evidence="1 2">
    <name type="scientific">Pendulispora albinea</name>
    <dbReference type="NCBI Taxonomy" id="2741071"/>
    <lineage>
        <taxon>Bacteria</taxon>
        <taxon>Pseudomonadati</taxon>
        <taxon>Myxococcota</taxon>
        <taxon>Myxococcia</taxon>
        <taxon>Myxococcales</taxon>
        <taxon>Sorangiineae</taxon>
        <taxon>Pendulisporaceae</taxon>
        <taxon>Pendulispora</taxon>
    </lineage>
</organism>
<dbReference type="RefSeq" id="WP_394827248.1">
    <property type="nucleotide sequence ID" value="NZ_CP089984.1"/>
</dbReference>
<dbReference type="Gene3D" id="3.40.50.1820">
    <property type="entry name" value="alpha/beta hydrolase"/>
    <property type="match status" value="1"/>
</dbReference>
<evidence type="ECO:0000313" key="2">
    <source>
        <dbReference type="Proteomes" id="UP001370348"/>
    </source>
</evidence>
<reference evidence="1 2" key="1">
    <citation type="submission" date="2021-12" db="EMBL/GenBank/DDBJ databases">
        <title>Discovery of the Pendulisporaceae a myxobacterial family with distinct sporulation behavior and unique specialized metabolism.</title>
        <authorList>
            <person name="Garcia R."/>
            <person name="Popoff A."/>
            <person name="Bader C.D."/>
            <person name="Loehr J."/>
            <person name="Walesch S."/>
            <person name="Walt C."/>
            <person name="Boldt J."/>
            <person name="Bunk B."/>
            <person name="Haeckl F.J.F.P.J."/>
            <person name="Gunesch A.P."/>
            <person name="Birkelbach J."/>
            <person name="Nuebel U."/>
            <person name="Pietschmann T."/>
            <person name="Bach T."/>
            <person name="Mueller R."/>
        </authorList>
    </citation>
    <scope>NUCLEOTIDE SEQUENCE [LARGE SCALE GENOMIC DNA]</scope>
    <source>
        <strain evidence="1 2">MSr11954</strain>
    </source>
</reference>
<evidence type="ECO:0008006" key="3">
    <source>
        <dbReference type="Google" id="ProtNLM"/>
    </source>
</evidence>
<dbReference type="SUPFAM" id="SSF53474">
    <property type="entry name" value="alpha/beta-Hydrolases"/>
    <property type="match status" value="1"/>
</dbReference>
<proteinExistence type="predicted"/>